<sequence>MAPVLPQHDEPDYLHREPLPVDILIRSLDRYADRTAMYVGDAELTYRQVRDQISRFTQAYAALGIASGSAIAILSANRPEVLIAQGANALSGIRSMALHPMGSLEDHAYVLEDAGIDTLVYDPSAFEERAAQLAPKVPGLKNLLAFGPTEVGTDLLAESAKFEAQKLVGPTTGLDDVFSLAYTGGTTGKPKGVQISNRGTATMLRIQMTEWEWPSETRFLVCTPLSHAGGAFWNPTSMRGGSIVVLPGFNPEKLCKAIEKYKITATMLVPTMLYALLDYPDLDKYDLSSLETVFYGASAISPARLAEAIERFGPIFFQFYGQAECPMAISALRKADHDLSRPERLASCGRPVPWLHVALLDDEGNEVPDGEPGEICVRGPLIMRGYLNKPEQTAEATKFGWLHTGDVARKDEEGYLYIVDRKKDMIVSGGFNVFPREVEDVLSAHPAVAAAAVIGVPDEKWGESVTAIVVLRPGKTVSVEELQALVKEHKGAVHSPKTVEFADSIPLSPLGKPDKKALRAKYWGESGRQVN</sequence>
<reference evidence="3 4" key="1">
    <citation type="submission" date="2019-10" db="EMBL/GenBank/DDBJ databases">
        <title>Nocardia macrotermitis sp. nov. and Nocardia aurantia sp. nov., isolated from the gut of fungus growing-termite Macrotermes natalensis.</title>
        <authorList>
            <person name="Benndorf R."/>
            <person name="Schwitalla J."/>
            <person name="Martin K."/>
            <person name="De Beer W."/>
            <person name="Kaster A.-K."/>
            <person name="Vollmers J."/>
            <person name="Poulsen M."/>
            <person name="Beemelmanns C."/>
        </authorList>
    </citation>
    <scope>NUCLEOTIDE SEQUENCE [LARGE SCALE GENOMIC DNA]</scope>
    <source>
        <strain evidence="3 4">RB20</strain>
    </source>
</reference>
<comment type="caution">
    <text evidence="3">The sequence shown here is derived from an EMBL/GenBank/DDBJ whole genome shotgun (WGS) entry which is preliminary data.</text>
</comment>
<accession>A0A7K0CXQ9</accession>
<organism evidence="3 4">
    <name type="scientific">Nocardia macrotermitis</name>
    <dbReference type="NCBI Taxonomy" id="2585198"/>
    <lineage>
        <taxon>Bacteria</taxon>
        <taxon>Bacillati</taxon>
        <taxon>Actinomycetota</taxon>
        <taxon>Actinomycetes</taxon>
        <taxon>Mycobacteriales</taxon>
        <taxon>Nocardiaceae</taxon>
        <taxon>Nocardia</taxon>
    </lineage>
</organism>
<evidence type="ECO:0000313" key="3">
    <source>
        <dbReference type="EMBL" id="MQY17434.1"/>
    </source>
</evidence>
<dbReference type="PANTHER" id="PTHR43767:SF7">
    <property type="entry name" value="MEDIUM_LONG-CHAIN-FATTY-ACID--COA LIGASE FADD8"/>
    <property type="match status" value="1"/>
</dbReference>
<keyword evidence="3" id="KW-0436">Ligase</keyword>
<dbReference type="Proteomes" id="UP000438448">
    <property type="component" value="Unassembled WGS sequence"/>
</dbReference>
<dbReference type="OrthoDB" id="9803968at2"/>
<proteinExistence type="predicted"/>
<dbReference type="EMBL" id="WEGK01000001">
    <property type="protein sequence ID" value="MQY17434.1"/>
    <property type="molecule type" value="Genomic_DNA"/>
</dbReference>
<evidence type="ECO:0000259" key="2">
    <source>
        <dbReference type="Pfam" id="PF13193"/>
    </source>
</evidence>
<protein>
    <submittedName>
        <fullName evidence="3">Long-chain-fatty-acid--CoA ligase</fullName>
        <ecNumber evidence="3">6.2.1.3</ecNumber>
    </submittedName>
</protein>
<dbReference type="SUPFAM" id="SSF56801">
    <property type="entry name" value="Acetyl-CoA synthetase-like"/>
    <property type="match status" value="1"/>
</dbReference>
<keyword evidence="4" id="KW-1185">Reference proteome</keyword>
<feature type="domain" description="AMP-binding enzyme C-terminal" evidence="2">
    <location>
        <begin position="437"/>
        <end position="512"/>
    </location>
</feature>
<dbReference type="Gene3D" id="3.40.50.12780">
    <property type="entry name" value="N-terminal domain of ligase-like"/>
    <property type="match status" value="1"/>
</dbReference>
<dbReference type="InterPro" id="IPR045851">
    <property type="entry name" value="AMP-bd_C_sf"/>
</dbReference>
<dbReference type="InterPro" id="IPR050237">
    <property type="entry name" value="ATP-dep_AMP-bd_enzyme"/>
</dbReference>
<name>A0A7K0CXQ9_9NOCA</name>
<dbReference type="RefSeq" id="WP_153407485.1">
    <property type="nucleotide sequence ID" value="NZ_WEGK01000001.1"/>
</dbReference>
<dbReference type="EC" id="6.2.1.3" evidence="3"/>
<dbReference type="AlphaFoldDB" id="A0A7K0CXQ9"/>
<dbReference type="InterPro" id="IPR025110">
    <property type="entry name" value="AMP-bd_C"/>
</dbReference>
<evidence type="ECO:0000259" key="1">
    <source>
        <dbReference type="Pfam" id="PF00501"/>
    </source>
</evidence>
<dbReference type="InterPro" id="IPR020845">
    <property type="entry name" value="AMP-binding_CS"/>
</dbReference>
<dbReference type="GO" id="GO:0004467">
    <property type="term" value="F:long-chain fatty acid-CoA ligase activity"/>
    <property type="evidence" value="ECO:0007669"/>
    <property type="project" value="UniProtKB-EC"/>
</dbReference>
<dbReference type="InterPro" id="IPR000873">
    <property type="entry name" value="AMP-dep_synth/lig_dom"/>
</dbReference>
<feature type="domain" description="AMP-dependent synthetase/ligase" evidence="1">
    <location>
        <begin position="27"/>
        <end position="387"/>
    </location>
</feature>
<dbReference type="PANTHER" id="PTHR43767">
    <property type="entry name" value="LONG-CHAIN-FATTY-ACID--COA LIGASE"/>
    <property type="match status" value="1"/>
</dbReference>
<evidence type="ECO:0000313" key="4">
    <source>
        <dbReference type="Proteomes" id="UP000438448"/>
    </source>
</evidence>
<dbReference type="Pfam" id="PF00501">
    <property type="entry name" value="AMP-binding"/>
    <property type="match status" value="1"/>
</dbReference>
<dbReference type="InterPro" id="IPR042099">
    <property type="entry name" value="ANL_N_sf"/>
</dbReference>
<dbReference type="PROSITE" id="PS00455">
    <property type="entry name" value="AMP_BINDING"/>
    <property type="match status" value="1"/>
</dbReference>
<gene>
    <name evidence="3" type="primary">lcfB_1</name>
    <name evidence="3" type="ORF">NRB20_04980</name>
</gene>
<dbReference type="Gene3D" id="3.30.300.30">
    <property type="match status" value="1"/>
</dbReference>
<dbReference type="Pfam" id="PF13193">
    <property type="entry name" value="AMP-binding_C"/>
    <property type="match status" value="1"/>
</dbReference>